<dbReference type="SUPFAM" id="SSF63737">
    <property type="entry name" value="Leukotriene A4 hydrolase N-terminal domain"/>
    <property type="match status" value="1"/>
</dbReference>
<keyword evidence="13" id="KW-1185">Reference proteome</keyword>
<dbReference type="InterPro" id="IPR024571">
    <property type="entry name" value="ERAP1-like_C_dom"/>
</dbReference>
<dbReference type="GO" id="GO:0043171">
    <property type="term" value="P:peptide catabolic process"/>
    <property type="evidence" value="ECO:0007669"/>
    <property type="project" value="TreeGrafter"/>
</dbReference>
<gene>
    <name evidence="12" type="ORF">SteCoe_13815</name>
</gene>
<evidence type="ECO:0000256" key="1">
    <source>
        <dbReference type="ARBA" id="ARBA00001947"/>
    </source>
</evidence>
<dbReference type="NCBIfam" id="TIGR02412">
    <property type="entry name" value="pepN_strep_liv"/>
    <property type="match status" value="1"/>
</dbReference>
<keyword evidence="4" id="KW-0645">Protease</keyword>
<accession>A0A1R2C7P0</accession>
<evidence type="ECO:0000313" key="12">
    <source>
        <dbReference type="EMBL" id="OMJ84980.1"/>
    </source>
</evidence>
<dbReference type="Gene3D" id="1.10.390.10">
    <property type="entry name" value="Neutral Protease Domain 2"/>
    <property type="match status" value="1"/>
</dbReference>
<dbReference type="InterPro" id="IPR012778">
    <property type="entry name" value="Pept_M1_aminopeptidase"/>
</dbReference>
<dbReference type="SUPFAM" id="SSF55486">
    <property type="entry name" value="Metalloproteases ('zincins'), catalytic domain"/>
    <property type="match status" value="1"/>
</dbReference>
<dbReference type="GO" id="GO:0006508">
    <property type="term" value="P:proteolysis"/>
    <property type="evidence" value="ECO:0007669"/>
    <property type="project" value="UniProtKB-KW"/>
</dbReference>
<feature type="domain" description="Aminopeptidase N-like N-terminal" evidence="11">
    <location>
        <begin position="27"/>
        <end position="173"/>
    </location>
</feature>
<dbReference type="GO" id="GO:0005737">
    <property type="term" value="C:cytoplasm"/>
    <property type="evidence" value="ECO:0007669"/>
    <property type="project" value="TreeGrafter"/>
</dbReference>
<dbReference type="OrthoDB" id="10031169at2759"/>
<keyword evidence="8" id="KW-0482">Metalloprotease</keyword>
<evidence type="ECO:0000256" key="7">
    <source>
        <dbReference type="ARBA" id="ARBA00022833"/>
    </source>
</evidence>
<dbReference type="GO" id="GO:0016020">
    <property type="term" value="C:membrane"/>
    <property type="evidence" value="ECO:0007669"/>
    <property type="project" value="TreeGrafter"/>
</dbReference>
<keyword evidence="3" id="KW-0031">Aminopeptidase</keyword>
<dbReference type="PANTHER" id="PTHR11533:SF299">
    <property type="entry name" value="AMINOPEPTIDASE"/>
    <property type="match status" value="1"/>
</dbReference>
<protein>
    <recommendedName>
        <fullName evidence="14">Aminopeptidase</fullName>
    </recommendedName>
</protein>
<evidence type="ECO:0000313" key="13">
    <source>
        <dbReference type="Proteomes" id="UP000187209"/>
    </source>
</evidence>
<name>A0A1R2C7P0_9CILI</name>
<evidence type="ECO:0000256" key="4">
    <source>
        <dbReference type="ARBA" id="ARBA00022670"/>
    </source>
</evidence>
<dbReference type="PANTHER" id="PTHR11533">
    <property type="entry name" value="PROTEASE M1 ZINC METALLOPROTEASE"/>
    <property type="match status" value="1"/>
</dbReference>
<dbReference type="GO" id="GO:0070006">
    <property type="term" value="F:metalloaminopeptidase activity"/>
    <property type="evidence" value="ECO:0007669"/>
    <property type="project" value="TreeGrafter"/>
</dbReference>
<evidence type="ECO:0000256" key="5">
    <source>
        <dbReference type="ARBA" id="ARBA00022723"/>
    </source>
</evidence>
<evidence type="ECO:0000256" key="2">
    <source>
        <dbReference type="ARBA" id="ARBA00010136"/>
    </source>
</evidence>
<dbReference type="AlphaFoldDB" id="A0A1R2C7P0"/>
<evidence type="ECO:0000256" key="6">
    <source>
        <dbReference type="ARBA" id="ARBA00022801"/>
    </source>
</evidence>
<dbReference type="InterPro" id="IPR050344">
    <property type="entry name" value="Peptidase_M1_aminopeptidases"/>
</dbReference>
<dbReference type="Pfam" id="PF01433">
    <property type="entry name" value="Peptidase_M1"/>
    <property type="match status" value="1"/>
</dbReference>
<evidence type="ECO:0000259" key="9">
    <source>
        <dbReference type="Pfam" id="PF01433"/>
    </source>
</evidence>
<dbReference type="Proteomes" id="UP000187209">
    <property type="component" value="Unassembled WGS sequence"/>
</dbReference>
<evidence type="ECO:0000256" key="8">
    <source>
        <dbReference type="ARBA" id="ARBA00023049"/>
    </source>
</evidence>
<dbReference type="Gene3D" id="2.60.40.1730">
    <property type="entry name" value="tricorn interacting facor f3 domain"/>
    <property type="match status" value="1"/>
</dbReference>
<dbReference type="GO" id="GO:0042277">
    <property type="term" value="F:peptide binding"/>
    <property type="evidence" value="ECO:0007669"/>
    <property type="project" value="TreeGrafter"/>
</dbReference>
<dbReference type="InterPro" id="IPR001930">
    <property type="entry name" value="Peptidase_M1"/>
</dbReference>
<dbReference type="EMBL" id="MPUH01000252">
    <property type="protein sequence ID" value="OMJ84980.1"/>
    <property type="molecule type" value="Genomic_DNA"/>
</dbReference>
<comment type="cofactor">
    <cofactor evidence="1">
        <name>Zn(2+)</name>
        <dbReference type="ChEBI" id="CHEBI:29105"/>
    </cofactor>
</comment>
<dbReference type="GO" id="GO:0008270">
    <property type="term" value="F:zinc ion binding"/>
    <property type="evidence" value="ECO:0007669"/>
    <property type="project" value="InterPro"/>
</dbReference>
<dbReference type="GO" id="GO:0005615">
    <property type="term" value="C:extracellular space"/>
    <property type="evidence" value="ECO:0007669"/>
    <property type="project" value="TreeGrafter"/>
</dbReference>
<comment type="caution">
    <text evidence="12">The sequence shown here is derived from an EMBL/GenBank/DDBJ whole genome shotgun (WGS) entry which is preliminary data.</text>
</comment>
<dbReference type="Pfam" id="PF11838">
    <property type="entry name" value="ERAP1_C"/>
    <property type="match status" value="1"/>
</dbReference>
<dbReference type="CDD" id="cd09602">
    <property type="entry name" value="M1_APN"/>
    <property type="match status" value="1"/>
</dbReference>
<reference evidence="12 13" key="1">
    <citation type="submission" date="2016-11" db="EMBL/GenBank/DDBJ databases">
        <title>The macronuclear genome of Stentor coeruleus: a giant cell with tiny introns.</title>
        <authorList>
            <person name="Slabodnick M."/>
            <person name="Ruby J.G."/>
            <person name="Reiff S.B."/>
            <person name="Swart E.C."/>
            <person name="Gosai S."/>
            <person name="Prabakaran S."/>
            <person name="Witkowska E."/>
            <person name="Larue G.E."/>
            <person name="Fisher S."/>
            <person name="Freeman R.M."/>
            <person name="Gunawardena J."/>
            <person name="Chu W."/>
            <person name="Stover N.A."/>
            <person name="Gregory B.D."/>
            <person name="Nowacki M."/>
            <person name="Derisi J."/>
            <person name="Roy S.W."/>
            <person name="Marshall W.F."/>
            <person name="Sood P."/>
        </authorList>
    </citation>
    <scope>NUCLEOTIDE SEQUENCE [LARGE SCALE GENOMIC DNA]</scope>
    <source>
        <strain evidence="12">WM001</strain>
    </source>
</reference>
<dbReference type="Pfam" id="PF17900">
    <property type="entry name" value="Peptidase_M1_N"/>
    <property type="match status" value="1"/>
</dbReference>
<dbReference type="InterPro" id="IPR045357">
    <property type="entry name" value="Aminopeptidase_N-like_N"/>
</dbReference>
<dbReference type="InterPro" id="IPR027268">
    <property type="entry name" value="Peptidase_M4/M1_CTD_sf"/>
</dbReference>
<evidence type="ECO:0000256" key="3">
    <source>
        <dbReference type="ARBA" id="ARBA00022438"/>
    </source>
</evidence>
<organism evidence="12 13">
    <name type="scientific">Stentor coeruleus</name>
    <dbReference type="NCBI Taxonomy" id="5963"/>
    <lineage>
        <taxon>Eukaryota</taxon>
        <taxon>Sar</taxon>
        <taxon>Alveolata</taxon>
        <taxon>Ciliophora</taxon>
        <taxon>Postciliodesmatophora</taxon>
        <taxon>Heterotrichea</taxon>
        <taxon>Heterotrichida</taxon>
        <taxon>Stentoridae</taxon>
        <taxon>Stentor</taxon>
    </lineage>
</organism>
<keyword evidence="7" id="KW-0862">Zinc</keyword>
<dbReference type="InterPro" id="IPR042097">
    <property type="entry name" value="Aminopeptidase_N-like_N_sf"/>
</dbReference>
<sequence>MADQGSQYELTQKEAALRSTIVSDVCYDLRITLTKQESYAGRLIVSLKSSDACKSIWLDFRGSKVSTVTINGTPSEVIHKNSRVYLPSLLQGENIIEINFSNKYSRDGLGLHYYKDPEDDEVYLYTQFEPFSANRMFPCFDQPDIKATWDLIVKAPISWKIISNENAIKIVQEYEREMPIIEDYVEEEATQVHVFPGKYRISSYLYALCAGNYVEHRFDDNDVNIPMGLYCRKSMNKYLVPERYFTWTVEGHKFYRSFFDYPYPFSKYDQVFVAEFNFGAMENVGCVIYRDQYMFKDPPSDIQLHRVCNTFLHEMAHMWFGNLVTMKWWDDLWLNESFATFMSSLAIDTQLKNRFPDAWRHFLGSKGWGYATDQLSTTHPISTPVKTTTETETNFDGISYSKGSAVLKQLYFLVGPNVFQTAMGRYMKRFQFSNAEFADLIKFIGAASFETGGVLDINNWASSWIKTAGLNELEPVLDVHDGKLRSLVIKQTASLEAHPTLRNHAIKVEAFDKNMQTLKKTTVQVLGQGETVVDDFNGLEVAVLILNAEDWGYCKIRIDDASLSNLKDNLHKVQDTLTRQLVYRALFDMVRDTKLSGVEFLEFIIKQFPLENHSGLASYTLDIASVVLGNYIPTCPTKDSIAHSMFTIVLDKIKSEIPKEDSLIYQKSLISFIYHPDDIKTAVSWIEANDTGVPGFIIYQLGRWDIIKKFSSISAEANTLVQKEHEKDHSDTGKLAKLYCESAYPVAENKARVWEDIITSGEKFSRYERENIMGGFNNARQNEIMSQYGDLFFDNVLKVVGERDKEFYIDYCEYLIPRYMDEGWVVEKLEEVVARLPENKFEVTRNFKEAMDMYRRIKRAKECSQRYIDSKTN</sequence>
<comment type="similarity">
    <text evidence="2">Belongs to the peptidase M1 family.</text>
</comment>
<evidence type="ECO:0000259" key="11">
    <source>
        <dbReference type="Pfam" id="PF17900"/>
    </source>
</evidence>
<feature type="domain" description="Peptidase M1 membrane alanine aminopeptidase" evidence="9">
    <location>
        <begin position="252"/>
        <end position="464"/>
    </location>
</feature>
<keyword evidence="5" id="KW-0479">Metal-binding</keyword>
<dbReference type="InterPro" id="IPR014782">
    <property type="entry name" value="Peptidase_M1_dom"/>
</dbReference>
<dbReference type="PRINTS" id="PR00756">
    <property type="entry name" value="ALADIPTASE"/>
</dbReference>
<evidence type="ECO:0008006" key="14">
    <source>
        <dbReference type="Google" id="ProtNLM"/>
    </source>
</evidence>
<proteinExistence type="inferred from homology"/>
<evidence type="ECO:0000259" key="10">
    <source>
        <dbReference type="Pfam" id="PF11838"/>
    </source>
</evidence>
<dbReference type="FunFam" id="1.10.390.10:FF:000006">
    <property type="entry name" value="Puromycin-sensitive aminopeptidase"/>
    <property type="match status" value="1"/>
</dbReference>
<feature type="domain" description="ERAP1-like C-terminal" evidence="10">
    <location>
        <begin position="544"/>
        <end position="855"/>
    </location>
</feature>
<keyword evidence="6" id="KW-0378">Hydrolase</keyword>